<dbReference type="PANTHER" id="PTHR12916">
    <property type="entry name" value="CYTOCHROME C OXIDASE POLYPEPTIDE VIC-2"/>
    <property type="match status" value="1"/>
</dbReference>
<evidence type="ECO:0000256" key="4">
    <source>
        <dbReference type="ARBA" id="ARBA00023157"/>
    </source>
</evidence>
<dbReference type="PROSITE" id="PS00022">
    <property type="entry name" value="EGF_1"/>
    <property type="match status" value="4"/>
</dbReference>
<dbReference type="GO" id="GO:0048666">
    <property type="term" value="P:neuron development"/>
    <property type="evidence" value="ECO:0007669"/>
    <property type="project" value="UniProtKB-ARBA"/>
</dbReference>
<dbReference type="InterPro" id="IPR018097">
    <property type="entry name" value="EGF_Ca-bd_CS"/>
</dbReference>
<feature type="chain" id="PRO_5001648243" evidence="7">
    <location>
        <begin position="35"/>
        <end position="811"/>
    </location>
</feature>
<dbReference type="STRING" id="136037.A0A067RMW6"/>
<feature type="domain" description="EGF-like" evidence="8">
    <location>
        <begin position="406"/>
        <end position="442"/>
    </location>
</feature>
<evidence type="ECO:0000313" key="9">
    <source>
        <dbReference type="EMBL" id="KDR24403.1"/>
    </source>
</evidence>
<name>A0A067RMW6_ZOONE</name>
<evidence type="ECO:0000256" key="7">
    <source>
        <dbReference type="SAM" id="SignalP"/>
    </source>
</evidence>
<evidence type="ECO:0000313" key="10">
    <source>
        <dbReference type="Proteomes" id="UP000027135"/>
    </source>
</evidence>
<feature type="domain" description="EGF-like" evidence="8">
    <location>
        <begin position="485"/>
        <end position="521"/>
    </location>
</feature>
<protein>
    <submittedName>
        <fullName evidence="9">Sushi, von Willebrand factor type A, EGF and pentraxin domain-containing protein 1</fullName>
    </submittedName>
</protein>
<dbReference type="SUPFAM" id="SSF57184">
    <property type="entry name" value="Growth factor receptor domain"/>
    <property type="match status" value="1"/>
</dbReference>
<dbReference type="PANTHER" id="PTHR12916:SF13">
    <property type="entry name" value="SUSHI, VON WILLEBRAND FACTOR TYPE A, EGF AND PENTRAXIN DOMAIN-CONTAINING PROTEIN 1-LIKE"/>
    <property type="match status" value="1"/>
</dbReference>
<dbReference type="PROSITE" id="PS50026">
    <property type="entry name" value="EGF_3"/>
    <property type="match status" value="5"/>
</dbReference>
<keyword evidence="10" id="KW-1185">Reference proteome</keyword>
<dbReference type="GO" id="GO:0007219">
    <property type="term" value="P:Notch signaling pathway"/>
    <property type="evidence" value="ECO:0007669"/>
    <property type="project" value="TreeGrafter"/>
</dbReference>
<dbReference type="FunFam" id="2.10.25.10:FF:000472">
    <property type="entry name" value="Uncharacterized protein, isoform A"/>
    <property type="match status" value="1"/>
</dbReference>
<evidence type="ECO:0000256" key="6">
    <source>
        <dbReference type="PROSITE-ProRule" id="PRU00076"/>
    </source>
</evidence>
<dbReference type="SMART" id="SM00179">
    <property type="entry name" value="EGF_CA"/>
    <property type="match status" value="5"/>
</dbReference>
<dbReference type="GO" id="GO:0005112">
    <property type="term" value="F:Notch binding"/>
    <property type="evidence" value="ECO:0007669"/>
    <property type="project" value="TreeGrafter"/>
</dbReference>
<keyword evidence="2 7" id="KW-0732">Signal</keyword>
<dbReference type="FunFam" id="2.10.25.10:FF:000066">
    <property type="entry name" value="FAT atypical cadherin 4"/>
    <property type="match status" value="1"/>
</dbReference>
<evidence type="ECO:0000256" key="1">
    <source>
        <dbReference type="ARBA" id="ARBA00022536"/>
    </source>
</evidence>
<evidence type="ECO:0000259" key="8">
    <source>
        <dbReference type="PROSITE" id="PS50026"/>
    </source>
</evidence>
<evidence type="ECO:0000256" key="5">
    <source>
        <dbReference type="ARBA" id="ARBA00023180"/>
    </source>
</evidence>
<dbReference type="InterPro" id="IPR009030">
    <property type="entry name" value="Growth_fac_rcpt_cys_sf"/>
</dbReference>
<feature type="signal peptide" evidence="7">
    <location>
        <begin position="1"/>
        <end position="34"/>
    </location>
</feature>
<feature type="disulfide bond" evidence="6">
    <location>
        <begin position="602"/>
        <end position="611"/>
    </location>
</feature>
<keyword evidence="1 6" id="KW-0245">EGF-like domain</keyword>
<dbReference type="PROSITE" id="PS01187">
    <property type="entry name" value="EGF_CA"/>
    <property type="match status" value="1"/>
</dbReference>
<dbReference type="FunFam" id="2.10.25.10:FF:000230">
    <property type="entry name" value="Delta-like protein"/>
    <property type="match status" value="1"/>
</dbReference>
<dbReference type="InterPro" id="IPR000152">
    <property type="entry name" value="EGF-type_Asp/Asn_hydroxyl_site"/>
</dbReference>
<dbReference type="InParanoid" id="A0A067RMW6"/>
<dbReference type="SUPFAM" id="SSF57196">
    <property type="entry name" value="EGF/Laminin"/>
    <property type="match status" value="2"/>
</dbReference>
<accession>A0A067RMW6</accession>
<reference evidence="9 10" key="1">
    <citation type="journal article" date="2014" name="Nat. Commun.">
        <title>Molecular traces of alternative social organization in a termite genome.</title>
        <authorList>
            <person name="Terrapon N."/>
            <person name="Li C."/>
            <person name="Robertson H.M."/>
            <person name="Ji L."/>
            <person name="Meng X."/>
            <person name="Booth W."/>
            <person name="Chen Z."/>
            <person name="Childers C.P."/>
            <person name="Glastad K.M."/>
            <person name="Gokhale K."/>
            <person name="Gowin J."/>
            <person name="Gronenberg W."/>
            <person name="Hermansen R.A."/>
            <person name="Hu H."/>
            <person name="Hunt B.G."/>
            <person name="Huylmans A.K."/>
            <person name="Khalil S.M."/>
            <person name="Mitchell R.D."/>
            <person name="Munoz-Torres M.C."/>
            <person name="Mustard J.A."/>
            <person name="Pan H."/>
            <person name="Reese J.T."/>
            <person name="Scharf M.E."/>
            <person name="Sun F."/>
            <person name="Vogel H."/>
            <person name="Xiao J."/>
            <person name="Yang W."/>
            <person name="Yang Z."/>
            <person name="Yang Z."/>
            <person name="Zhou J."/>
            <person name="Zhu J."/>
            <person name="Brent C.S."/>
            <person name="Elsik C.G."/>
            <person name="Goodisman M.A."/>
            <person name="Liberles D.A."/>
            <person name="Roe R.M."/>
            <person name="Vargo E.L."/>
            <person name="Vilcinskas A."/>
            <person name="Wang J."/>
            <person name="Bornberg-Bauer E."/>
            <person name="Korb J."/>
            <person name="Zhang G."/>
            <person name="Liebig J."/>
        </authorList>
    </citation>
    <scope>NUCLEOTIDE SEQUENCE [LARGE SCALE GENOMIC DNA]</scope>
    <source>
        <tissue evidence="9">Whole organism</tissue>
    </source>
</reference>
<sequence length="811" mass="88539">MAVRICPAGRGFNMPVFLSLCGALSTLCLDLAVAQEYQPLPFPFTGITTGRGSRSNYHCSLVTYFSKKKELKLPELVQPDCEGEDNEEAECAPVSVSWEGSAEMQSGDILLVRIDDTRLVDSTAPRRPMSVVDRRQPETAVYGVTRPGYDHCDVTEGVLLDITPLLVDGRKVVTLYDKDLAEGINLLIVVSSRWGSECVRLRIVVKSDNCGEGQDCSGKGVCFSNISMILSRVLHTHSNSTDEDQISLEMEGCYERRFIPVCIYEPLMEFTVSEDTFIATGNLKLRGKYVSRMDTSVNAVLATWVHTARSAMAAIPAPAATPAFAWTSRRATRATHSSASVRTNQQLYLATSETNSQLLVGSRPLGRGFESRIRFDCYPRAEIQYPVRMTQRHMISGYAGKTCQEETDPCASSPCQNGGTCVRNGTQFRCDCGPGFGGTLCQHNLNECVSSPCVHGICVDQQDGYRCFCQPGGWLGFAGQHCEYEYDECESSPCVNGGTCMDHIGTFMCICGRGYTGKRCHVKVDLCDPNPCTDHHYCVDRGNNYSCECPKGFAGPDCLIPSKAHSIHLSVKTVKVLQACSVNPCLNGGTCWSSVNSFYCACRPGYTGKTCQEEFVLEAIPKALPSNRDSQLDLQMPISIHLDHLHNVFIAAGTLACAVIIVVITPVPSDLLYAECLSSAVTCLFKCVSGGCMPLQGARDIQALLPQRRPSVALSFFQPVPSDLLYAECLSSAVTCLFKCVSGGCMPLQGARDIQALLPQRRPSVALSRNRSNALEVEKGSSTNRSFPSLDTTEMYYTLDFSDSQSSPLIQ</sequence>
<keyword evidence="5" id="KW-0325">Glycoprotein</keyword>
<proteinExistence type="predicted"/>
<feature type="disulfide bond" evidence="6">
    <location>
        <begin position="511"/>
        <end position="520"/>
    </location>
</feature>
<dbReference type="Proteomes" id="UP000027135">
    <property type="component" value="Unassembled WGS sequence"/>
</dbReference>
<dbReference type="SMART" id="SM00181">
    <property type="entry name" value="EGF"/>
    <property type="match status" value="5"/>
</dbReference>
<feature type="disulfide bond" evidence="6">
    <location>
        <begin position="448"/>
        <end position="458"/>
    </location>
</feature>
<dbReference type="eggNOG" id="KOG1217">
    <property type="taxonomic scope" value="Eukaryota"/>
</dbReference>
<gene>
    <name evidence="9" type="ORF">L798_04356</name>
</gene>
<dbReference type="AlphaFoldDB" id="A0A067RMW6"/>
<dbReference type="PROSITE" id="PS01186">
    <property type="entry name" value="EGF_2"/>
    <property type="match status" value="4"/>
</dbReference>
<keyword evidence="4 6" id="KW-1015">Disulfide bond</keyword>
<dbReference type="PROSITE" id="PS00010">
    <property type="entry name" value="ASX_HYDROXYL"/>
    <property type="match status" value="3"/>
</dbReference>
<dbReference type="InterPro" id="IPR001881">
    <property type="entry name" value="EGF-like_Ca-bd_dom"/>
</dbReference>
<organism evidence="9 10">
    <name type="scientific">Zootermopsis nevadensis</name>
    <name type="common">Dampwood termite</name>
    <dbReference type="NCBI Taxonomy" id="136037"/>
    <lineage>
        <taxon>Eukaryota</taxon>
        <taxon>Metazoa</taxon>
        <taxon>Ecdysozoa</taxon>
        <taxon>Arthropoda</taxon>
        <taxon>Hexapoda</taxon>
        <taxon>Insecta</taxon>
        <taxon>Pterygota</taxon>
        <taxon>Neoptera</taxon>
        <taxon>Polyneoptera</taxon>
        <taxon>Dictyoptera</taxon>
        <taxon>Blattodea</taxon>
        <taxon>Blattoidea</taxon>
        <taxon>Termitoidae</taxon>
        <taxon>Termopsidae</taxon>
        <taxon>Zootermopsis</taxon>
    </lineage>
</organism>
<keyword evidence="3" id="KW-0677">Repeat</keyword>
<dbReference type="EMBL" id="KK852415">
    <property type="protein sequence ID" value="KDR24403.1"/>
    <property type="molecule type" value="Genomic_DNA"/>
</dbReference>
<dbReference type="GO" id="GO:0000902">
    <property type="term" value="P:cell morphogenesis"/>
    <property type="evidence" value="ECO:0007669"/>
    <property type="project" value="UniProtKB-ARBA"/>
</dbReference>
<feature type="domain" description="EGF-like" evidence="8">
    <location>
        <begin position="523"/>
        <end position="559"/>
    </location>
</feature>
<evidence type="ECO:0000256" key="3">
    <source>
        <dbReference type="ARBA" id="ARBA00022737"/>
    </source>
</evidence>
<dbReference type="CDD" id="cd00054">
    <property type="entry name" value="EGF_CA"/>
    <property type="match status" value="5"/>
</dbReference>
<evidence type="ECO:0000256" key="2">
    <source>
        <dbReference type="ARBA" id="ARBA00022729"/>
    </source>
</evidence>
<dbReference type="FunFam" id="2.10.25.10:FF:000100">
    <property type="entry name" value="neurogenic locus notch homolog protein 3"/>
    <property type="match status" value="1"/>
</dbReference>
<dbReference type="Pfam" id="PF00008">
    <property type="entry name" value="EGF"/>
    <property type="match status" value="4"/>
</dbReference>
<feature type="domain" description="EGF-like" evidence="8">
    <location>
        <begin position="444"/>
        <end position="483"/>
    </location>
</feature>
<feature type="disulfide bond" evidence="6">
    <location>
        <begin position="432"/>
        <end position="441"/>
    </location>
</feature>
<dbReference type="GO" id="GO:0005509">
    <property type="term" value="F:calcium ion binding"/>
    <property type="evidence" value="ECO:0007669"/>
    <property type="project" value="InterPro"/>
</dbReference>
<dbReference type="GO" id="GO:0005886">
    <property type="term" value="C:plasma membrane"/>
    <property type="evidence" value="ECO:0007669"/>
    <property type="project" value="UniProtKB-ARBA"/>
</dbReference>
<dbReference type="InterPro" id="IPR000742">
    <property type="entry name" value="EGF"/>
</dbReference>
<feature type="disulfide bond" evidence="6">
    <location>
        <begin position="549"/>
        <end position="558"/>
    </location>
</feature>
<feature type="domain" description="EGF-like" evidence="8">
    <location>
        <begin position="576"/>
        <end position="612"/>
    </location>
</feature>
<dbReference type="GO" id="GO:0042063">
    <property type="term" value="P:gliogenesis"/>
    <property type="evidence" value="ECO:0007669"/>
    <property type="project" value="UniProtKB-ARBA"/>
</dbReference>
<comment type="caution">
    <text evidence="6">Lacks conserved residue(s) required for the propagation of feature annotation.</text>
</comment>
<dbReference type="Gene3D" id="2.10.25.10">
    <property type="entry name" value="Laminin"/>
    <property type="match status" value="5"/>
</dbReference>